<proteinExistence type="predicted"/>
<gene>
    <name evidence="1" type="ORF">A33Q_2355</name>
</gene>
<name>S2DHJ6_INDAL</name>
<reference evidence="1 2" key="1">
    <citation type="journal article" date="2013" name="Genome Announc.">
        <title>Draft Genome Sequence of Indibacter alkaliphilus Strain LW1T, Isolated from Lonar Lake, a Haloalkaline Lake in the Buldana District of Maharashtra, India.</title>
        <authorList>
            <person name="Singh A."/>
            <person name="Kumar Jangir P."/>
            <person name="Sharma R."/>
            <person name="Singh A."/>
            <person name="Kumar Pinnaka A."/>
            <person name="Shivaji S."/>
        </authorList>
    </citation>
    <scope>NUCLEOTIDE SEQUENCE [LARGE SCALE GENOMIC DNA]</scope>
    <source>
        <strain evidence="2">CCUG 57479 / KCTC 22604 / LW1</strain>
    </source>
</reference>
<dbReference type="EMBL" id="ALWO02000033">
    <property type="protein sequence ID" value="EOZ96585.1"/>
    <property type="molecule type" value="Genomic_DNA"/>
</dbReference>
<keyword evidence="2" id="KW-1185">Reference proteome</keyword>
<organism evidence="1 2">
    <name type="scientific">Indibacter alkaliphilus (strain CCUG 57479 / KCTC 22604 / LW1)</name>
    <dbReference type="NCBI Taxonomy" id="1189612"/>
    <lineage>
        <taxon>Bacteria</taxon>
        <taxon>Pseudomonadati</taxon>
        <taxon>Bacteroidota</taxon>
        <taxon>Cytophagia</taxon>
        <taxon>Cytophagales</taxon>
        <taxon>Cyclobacteriaceae</taxon>
    </lineage>
</organism>
<dbReference type="STRING" id="1189612.A33Q_2355"/>
<dbReference type="Proteomes" id="UP000006073">
    <property type="component" value="Unassembled WGS sequence"/>
</dbReference>
<evidence type="ECO:0000313" key="2">
    <source>
        <dbReference type="Proteomes" id="UP000006073"/>
    </source>
</evidence>
<accession>S2DHJ6</accession>
<protein>
    <submittedName>
        <fullName evidence="1">Uncharacterized protein</fullName>
    </submittedName>
</protein>
<sequence>MLSHKDRKIDQGIKGYKYIMILQFCCILGKMELYFENKL</sequence>
<comment type="caution">
    <text evidence="1">The sequence shown here is derived from an EMBL/GenBank/DDBJ whole genome shotgun (WGS) entry which is preliminary data.</text>
</comment>
<evidence type="ECO:0000313" key="1">
    <source>
        <dbReference type="EMBL" id="EOZ96585.1"/>
    </source>
</evidence>
<dbReference type="AlphaFoldDB" id="S2DHJ6"/>